<dbReference type="AlphaFoldDB" id="A0A2H0BVZ3"/>
<proteinExistence type="predicted"/>
<sequence>MTKSRLQQKYRKKTAISLLLSLLLIVGLAAGSMFYLPELILGITTINSKIFSRSQNIDANASNDTIAPSIPNLEPLSEATSKNSLTITGTSESGAKVHLYRNDSQISTTSVDSAGDFSFDDIKLVADKNEFYVVSEDFSGNKSKPSTAYLIILQIQGPPLTATGAVDNSNGKAIISGETDSSATVTVSGRRAIVTRSGSFTLELKLNSGENKLLVTATDQAGNTTEQELVLNYSPED</sequence>
<feature type="domain" description="Bacterial Ig" evidence="1">
    <location>
        <begin position="76"/>
        <end position="148"/>
    </location>
</feature>
<dbReference type="InterPro" id="IPR013783">
    <property type="entry name" value="Ig-like_fold"/>
</dbReference>
<dbReference type="Pfam" id="PF17936">
    <property type="entry name" value="Big_6"/>
    <property type="match status" value="1"/>
</dbReference>
<evidence type="ECO:0000313" key="3">
    <source>
        <dbReference type="Proteomes" id="UP000231246"/>
    </source>
</evidence>
<dbReference type="InterPro" id="IPR041498">
    <property type="entry name" value="Big_6"/>
</dbReference>
<protein>
    <recommendedName>
        <fullName evidence="1">Bacterial Ig domain-containing protein</fullName>
    </recommendedName>
</protein>
<evidence type="ECO:0000259" key="1">
    <source>
        <dbReference type="Pfam" id="PF17936"/>
    </source>
</evidence>
<accession>A0A2H0BVZ3</accession>
<organism evidence="2 3">
    <name type="scientific">Candidatus Roizmanbacteria bacterium CG22_combo_CG10-13_8_21_14_all_38_20</name>
    <dbReference type="NCBI Taxonomy" id="1974862"/>
    <lineage>
        <taxon>Bacteria</taxon>
        <taxon>Candidatus Roizmaniibacteriota</taxon>
    </lineage>
</organism>
<dbReference type="NCBIfam" id="NF033510">
    <property type="entry name" value="Ca_tandemer"/>
    <property type="match status" value="2"/>
</dbReference>
<comment type="caution">
    <text evidence="2">The sequence shown here is derived from an EMBL/GenBank/DDBJ whole genome shotgun (WGS) entry which is preliminary data.</text>
</comment>
<evidence type="ECO:0000313" key="2">
    <source>
        <dbReference type="EMBL" id="PIP61853.1"/>
    </source>
</evidence>
<dbReference type="Gene3D" id="2.60.40.10">
    <property type="entry name" value="Immunoglobulins"/>
    <property type="match status" value="2"/>
</dbReference>
<name>A0A2H0BVZ3_9BACT</name>
<reference evidence="2 3" key="1">
    <citation type="submission" date="2017-09" db="EMBL/GenBank/DDBJ databases">
        <title>Depth-based differentiation of microbial function through sediment-hosted aquifers and enrichment of novel symbionts in the deep terrestrial subsurface.</title>
        <authorList>
            <person name="Probst A.J."/>
            <person name="Ladd B."/>
            <person name="Jarett J.K."/>
            <person name="Geller-Mcgrath D.E."/>
            <person name="Sieber C.M."/>
            <person name="Emerson J.B."/>
            <person name="Anantharaman K."/>
            <person name="Thomas B.C."/>
            <person name="Malmstrom R."/>
            <person name="Stieglmeier M."/>
            <person name="Klingl A."/>
            <person name="Woyke T."/>
            <person name="Ryan C.M."/>
            <person name="Banfield J.F."/>
        </authorList>
    </citation>
    <scope>NUCLEOTIDE SEQUENCE [LARGE SCALE GENOMIC DNA]</scope>
    <source>
        <strain evidence="2">CG22_combo_CG10-13_8_21_14_all_38_20</strain>
    </source>
</reference>
<dbReference type="Proteomes" id="UP000231246">
    <property type="component" value="Unassembled WGS sequence"/>
</dbReference>
<dbReference type="Pfam" id="PF09136">
    <property type="entry name" value="Glucodextran_B"/>
    <property type="match status" value="1"/>
</dbReference>
<gene>
    <name evidence="2" type="ORF">COW99_01360</name>
</gene>
<dbReference type="EMBL" id="PCTA01000010">
    <property type="protein sequence ID" value="PIP61853.1"/>
    <property type="molecule type" value="Genomic_DNA"/>
</dbReference>